<evidence type="ECO:0000313" key="2">
    <source>
        <dbReference type="Proteomes" id="UP000626092"/>
    </source>
</evidence>
<gene>
    <name evidence="1" type="ORF">RHSIM_RhsimUnG0243200</name>
</gene>
<sequence>MSVMKSLLLLIQTQKQHPFKKRFGCRVGASQFYYPSNFTSWGEMEEAACGMHHFTDNYMSSVSNFIRNNLKFFAGFLFAPMNFCKTFGRLSNSRPAFETINLRGRVNSNKNGSA</sequence>
<dbReference type="AlphaFoldDB" id="A0A834FTA6"/>
<proteinExistence type="predicted"/>
<protein>
    <submittedName>
        <fullName evidence="1">Uncharacterized protein</fullName>
    </submittedName>
</protein>
<evidence type="ECO:0000313" key="1">
    <source>
        <dbReference type="EMBL" id="KAF7112302.1"/>
    </source>
</evidence>
<dbReference type="EMBL" id="WJXA01000538">
    <property type="protein sequence ID" value="KAF7112302.1"/>
    <property type="molecule type" value="Genomic_DNA"/>
</dbReference>
<dbReference type="Proteomes" id="UP000626092">
    <property type="component" value="Unassembled WGS sequence"/>
</dbReference>
<accession>A0A834FTA6</accession>
<keyword evidence="2" id="KW-1185">Reference proteome</keyword>
<organism evidence="1 2">
    <name type="scientific">Rhododendron simsii</name>
    <name type="common">Sims's rhododendron</name>
    <dbReference type="NCBI Taxonomy" id="118357"/>
    <lineage>
        <taxon>Eukaryota</taxon>
        <taxon>Viridiplantae</taxon>
        <taxon>Streptophyta</taxon>
        <taxon>Embryophyta</taxon>
        <taxon>Tracheophyta</taxon>
        <taxon>Spermatophyta</taxon>
        <taxon>Magnoliopsida</taxon>
        <taxon>eudicotyledons</taxon>
        <taxon>Gunneridae</taxon>
        <taxon>Pentapetalae</taxon>
        <taxon>asterids</taxon>
        <taxon>Ericales</taxon>
        <taxon>Ericaceae</taxon>
        <taxon>Ericoideae</taxon>
        <taxon>Rhodoreae</taxon>
        <taxon>Rhododendron</taxon>
    </lineage>
</organism>
<dbReference type="OrthoDB" id="1755277at2759"/>
<comment type="caution">
    <text evidence="1">The sequence shown here is derived from an EMBL/GenBank/DDBJ whole genome shotgun (WGS) entry which is preliminary data.</text>
</comment>
<reference evidence="1" key="1">
    <citation type="submission" date="2019-11" db="EMBL/GenBank/DDBJ databases">
        <authorList>
            <person name="Liu Y."/>
            <person name="Hou J."/>
            <person name="Li T.-Q."/>
            <person name="Guan C.-H."/>
            <person name="Wu X."/>
            <person name="Wu H.-Z."/>
            <person name="Ling F."/>
            <person name="Zhang R."/>
            <person name="Shi X.-G."/>
            <person name="Ren J.-P."/>
            <person name="Chen E.-F."/>
            <person name="Sun J.-M."/>
        </authorList>
    </citation>
    <scope>NUCLEOTIDE SEQUENCE</scope>
    <source>
        <strain evidence="1">Adult_tree_wgs_1</strain>
        <tissue evidence="1">Leaves</tissue>
    </source>
</reference>
<name>A0A834FTA6_RHOSS</name>